<dbReference type="InterPro" id="IPR032358">
    <property type="entry name" value="DUF4867"/>
</dbReference>
<proteinExistence type="predicted"/>
<sequence>MRIQQLTAPSFRRYGRVLTYDCTGPLLEELNHTPLPDQEVVYVPSDPDLERLDSASVFQDRAFGGLPVQIGYCNGNNHFLNALEYHRSSEINIAADDLILLLGLRQDLSDGFTYDTAKIEGFLVPAGTAAELYATTLHYAPVSVSDSNFRCIVILPKGTNEPLISMPLQEGEDCLLAARNKWLIAHRDAQIAGAFCGLTGENIYIG</sequence>
<dbReference type="SUPFAM" id="SSF51182">
    <property type="entry name" value="RmlC-like cupins"/>
    <property type="match status" value="1"/>
</dbReference>
<dbReference type="AlphaFoldDB" id="A0A7G9GFW6"/>
<dbReference type="Proteomes" id="UP000515860">
    <property type="component" value="Chromosome"/>
</dbReference>
<gene>
    <name evidence="1" type="ORF">H9Q79_05260</name>
</gene>
<keyword evidence="2" id="KW-1185">Reference proteome</keyword>
<evidence type="ECO:0000313" key="2">
    <source>
        <dbReference type="Proteomes" id="UP000515860"/>
    </source>
</evidence>
<name>A0A7G9GFW6_9FIRM</name>
<dbReference type="EMBL" id="CP060635">
    <property type="protein sequence ID" value="QNM09698.1"/>
    <property type="molecule type" value="Genomic_DNA"/>
</dbReference>
<reference evidence="1 2" key="1">
    <citation type="submission" date="2020-08" db="EMBL/GenBank/DDBJ databases">
        <authorList>
            <person name="Liu C."/>
            <person name="Sun Q."/>
        </authorList>
    </citation>
    <scope>NUCLEOTIDE SEQUENCE [LARGE SCALE GENOMIC DNA]</scope>
    <source>
        <strain evidence="1 2">NSJ-29</strain>
    </source>
</reference>
<evidence type="ECO:0000313" key="1">
    <source>
        <dbReference type="EMBL" id="QNM09698.1"/>
    </source>
</evidence>
<organism evidence="1 2">
    <name type="scientific">Wansuia hejianensis</name>
    <dbReference type="NCBI Taxonomy" id="2763667"/>
    <lineage>
        <taxon>Bacteria</taxon>
        <taxon>Bacillati</taxon>
        <taxon>Bacillota</taxon>
        <taxon>Clostridia</taxon>
        <taxon>Lachnospirales</taxon>
        <taxon>Lachnospiraceae</taxon>
        <taxon>Wansuia</taxon>
    </lineage>
</organism>
<protein>
    <submittedName>
        <fullName evidence="1">DUF4867 family protein</fullName>
    </submittedName>
</protein>
<dbReference type="InterPro" id="IPR011051">
    <property type="entry name" value="RmlC_Cupin_sf"/>
</dbReference>
<accession>A0A7G9GFW6</accession>
<dbReference type="Pfam" id="PF16161">
    <property type="entry name" value="DUF4867"/>
    <property type="match status" value="1"/>
</dbReference>
<dbReference type="RefSeq" id="WP_118643689.1">
    <property type="nucleotide sequence ID" value="NZ_CP060635.1"/>
</dbReference>
<dbReference type="KEGG" id="whj:H9Q79_05260"/>